<protein>
    <submittedName>
        <fullName evidence="2">Uncharacterized protein</fullName>
    </submittedName>
</protein>
<evidence type="ECO:0000256" key="1">
    <source>
        <dbReference type="SAM" id="MobiDB-lite"/>
    </source>
</evidence>
<evidence type="ECO:0000313" key="3">
    <source>
        <dbReference type="Proteomes" id="UP000249135"/>
    </source>
</evidence>
<dbReference type="EMBL" id="QFPP01000380">
    <property type="protein sequence ID" value="PZQ66935.1"/>
    <property type="molecule type" value="Genomic_DNA"/>
</dbReference>
<reference evidence="2 3" key="1">
    <citation type="submission" date="2017-08" db="EMBL/GenBank/DDBJ databases">
        <title>Infants hospitalized years apart are colonized by the same room-sourced microbial strains.</title>
        <authorList>
            <person name="Brooks B."/>
            <person name="Olm M.R."/>
            <person name="Firek B.A."/>
            <person name="Baker R."/>
            <person name="Thomas B.C."/>
            <person name="Morowitz M.J."/>
            <person name="Banfield J.F."/>
        </authorList>
    </citation>
    <scope>NUCLEOTIDE SEQUENCE [LARGE SCALE GENOMIC DNA]</scope>
    <source>
        <strain evidence="2">S2_005_003_R2_41</strain>
    </source>
</reference>
<comment type="caution">
    <text evidence="2">The sequence shown here is derived from an EMBL/GenBank/DDBJ whole genome shotgun (WGS) entry which is preliminary data.</text>
</comment>
<sequence length="112" mass="12668">MPEADIRAGGVLGDLRVRRRGMGRIALLLAEDGESYGLPVLTRVKLLELEPRGLLLSGVEVYPGRNDKRDGPSYPQAWWCMPRSRPVSNQAARARQEAQEIGRTFSMHRQRR</sequence>
<dbReference type="AlphaFoldDB" id="A0A2W5PWU3"/>
<gene>
    <name evidence="2" type="ORF">DI563_22355</name>
</gene>
<accession>A0A2W5PWU3</accession>
<name>A0A2W5PWU3_VARPD</name>
<feature type="region of interest" description="Disordered" evidence="1">
    <location>
        <begin position="89"/>
        <end position="112"/>
    </location>
</feature>
<dbReference type="Proteomes" id="UP000249135">
    <property type="component" value="Unassembled WGS sequence"/>
</dbReference>
<organism evidence="2 3">
    <name type="scientific">Variovorax paradoxus</name>
    <dbReference type="NCBI Taxonomy" id="34073"/>
    <lineage>
        <taxon>Bacteria</taxon>
        <taxon>Pseudomonadati</taxon>
        <taxon>Pseudomonadota</taxon>
        <taxon>Betaproteobacteria</taxon>
        <taxon>Burkholderiales</taxon>
        <taxon>Comamonadaceae</taxon>
        <taxon>Variovorax</taxon>
    </lineage>
</organism>
<evidence type="ECO:0000313" key="2">
    <source>
        <dbReference type="EMBL" id="PZQ66935.1"/>
    </source>
</evidence>
<proteinExistence type="predicted"/>